<dbReference type="InterPro" id="IPR036097">
    <property type="entry name" value="HisK_dim/P_sf"/>
</dbReference>
<keyword evidence="3" id="KW-0597">Phosphoprotein</keyword>
<keyword evidence="6" id="KW-1133">Transmembrane helix</keyword>
<dbReference type="SMART" id="SM00387">
    <property type="entry name" value="HATPase_c"/>
    <property type="match status" value="1"/>
</dbReference>
<dbReference type="CDD" id="cd00075">
    <property type="entry name" value="HATPase"/>
    <property type="match status" value="1"/>
</dbReference>
<evidence type="ECO:0000313" key="9">
    <source>
        <dbReference type="Proteomes" id="UP000324575"/>
    </source>
</evidence>
<dbReference type="InterPro" id="IPR003594">
    <property type="entry name" value="HATPase_dom"/>
</dbReference>
<evidence type="ECO:0000256" key="4">
    <source>
        <dbReference type="ARBA" id="ARBA00022679"/>
    </source>
</evidence>
<keyword evidence="6" id="KW-0472">Membrane</keyword>
<proteinExistence type="predicted"/>
<dbReference type="Pfam" id="PF02518">
    <property type="entry name" value="HATPase_c"/>
    <property type="match status" value="1"/>
</dbReference>
<keyword evidence="6" id="KW-0812">Transmembrane</keyword>
<dbReference type="PROSITE" id="PS50109">
    <property type="entry name" value="HIS_KIN"/>
    <property type="match status" value="1"/>
</dbReference>
<dbReference type="PRINTS" id="PR00344">
    <property type="entry name" value="BCTRLSENSOR"/>
</dbReference>
<evidence type="ECO:0000313" key="8">
    <source>
        <dbReference type="EMBL" id="KAA6302080.1"/>
    </source>
</evidence>
<dbReference type="CDD" id="cd00082">
    <property type="entry name" value="HisKA"/>
    <property type="match status" value="1"/>
</dbReference>
<keyword evidence="4 8" id="KW-0808">Transferase</keyword>
<evidence type="ECO:0000256" key="3">
    <source>
        <dbReference type="ARBA" id="ARBA00022553"/>
    </source>
</evidence>
<feature type="transmembrane region" description="Helical" evidence="6">
    <location>
        <begin position="6"/>
        <end position="28"/>
    </location>
</feature>
<dbReference type="Pfam" id="PF00512">
    <property type="entry name" value="HisKA"/>
    <property type="match status" value="1"/>
</dbReference>
<dbReference type="InterPro" id="IPR036890">
    <property type="entry name" value="HATPase_C_sf"/>
</dbReference>
<evidence type="ECO:0000256" key="6">
    <source>
        <dbReference type="SAM" id="Phobius"/>
    </source>
</evidence>
<dbReference type="SMART" id="SM00388">
    <property type="entry name" value="HisKA"/>
    <property type="match status" value="1"/>
</dbReference>
<accession>A0A5M8P178</accession>
<dbReference type="Gene3D" id="3.30.565.10">
    <property type="entry name" value="Histidine kinase-like ATPase, C-terminal domain"/>
    <property type="match status" value="1"/>
</dbReference>
<dbReference type="InterPro" id="IPR004358">
    <property type="entry name" value="Sig_transdc_His_kin-like_C"/>
</dbReference>
<dbReference type="Gene3D" id="1.10.287.130">
    <property type="match status" value="1"/>
</dbReference>
<evidence type="ECO:0000259" key="7">
    <source>
        <dbReference type="PROSITE" id="PS50109"/>
    </source>
</evidence>
<dbReference type="PANTHER" id="PTHR43547">
    <property type="entry name" value="TWO-COMPONENT HISTIDINE KINASE"/>
    <property type="match status" value="1"/>
</dbReference>
<name>A0A5M8P178_9BACT</name>
<dbReference type="SUPFAM" id="SSF55874">
    <property type="entry name" value="ATPase domain of HSP90 chaperone/DNA topoisomerase II/histidine kinase"/>
    <property type="match status" value="1"/>
</dbReference>
<keyword evidence="5" id="KW-0418">Kinase</keyword>
<comment type="caution">
    <text evidence="8">The sequence shown here is derived from an EMBL/GenBank/DDBJ whole genome shotgun (WGS) entry which is preliminary data.</text>
</comment>
<evidence type="ECO:0000256" key="2">
    <source>
        <dbReference type="ARBA" id="ARBA00012438"/>
    </source>
</evidence>
<gene>
    <name evidence="8" type="ORF">EZS26_001681</name>
</gene>
<dbReference type="GO" id="GO:0000155">
    <property type="term" value="F:phosphorelay sensor kinase activity"/>
    <property type="evidence" value="ECO:0007669"/>
    <property type="project" value="InterPro"/>
</dbReference>
<dbReference type="FunFam" id="3.30.565.10:FF:000006">
    <property type="entry name" value="Sensor histidine kinase WalK"/>
    <property type="match status" value="1"/>
</dbReference>
<organism evidence="8 9">
    <name type="scientific">Candidatus Ordinivivax streblomastigis</name>
    <dbReference type="NCBI Taxonomy" id="2540710"/>
    <lineage>
        <taxon>Bacteria</taxon>
        <taxon>Pseudomonadati</taxon>
        <taxon>Bacteroidota</taxon>
        <taxon>Bacteroidia</taxon>
        <taxon>Bacteroidales</taxon>
        <taxon>Candidatus Ordinivivax</taxon>
    </lineage>
</organism>
<sequence length="487" mass="55440">MRKSTIWLLTGVLIFAFIGLLSLQINYIRIILQTQEDQFEDAVKRSLFQVSRDLELDETQQLLTDRIYSVRKQNRSTISSSNGQGMTKQQSSPVNVIPSSFGKNDLQTASKAIQDIQESYLYQQNILEDVIRMAMKGSNRPMEERIDFGKLELYVQQELVNNNLALPFACTVLDNNKKVIYAGSDYHTENLEVYSQILFPKDPANKLYTLQVVFPTQKKYVFESIGFILPSIVFTIVLLIIFVYTIYIVFKQRHLSEIKNDFINNMTHELKTPVAGISLAAQTLNDADVNNSPHLMEHAKKVIQDESTRLGFLVEKVLQMSLFEDRAVSFKMTKLDANDLISSVASTFVLRVENAGGILDIDLQALDSTIVVDKMHFTNVLFNLMENAVKYRRPDVPLMLMARTMNVGNKVQIVIEDNGIGIKKESLKKIFDRFYRVPTGNRHNIKGFGLGLAYVKQIITDFDGFIKVESELGEGTKFIITLPFVEN</sequence>
<dbReference type="EMBL" id="SNRX01000010">
    <property type="protein sequence ID" value="KAA6302080.1"/>
    <property type="molecule type" value="Genomic_DNA"/>
</dbReference>
<evidence type="ECO:0000256" key="1">
    <source>
        <dbReference type="ARBA" id="ARBA00000085"/>
    </source>
</evidence>
<reference evidence="8 9" key="1">
    <citation type="submission" date="2019-03" db="EMBL/GenBank/DDBJ databases">
        <title>Single cell metagenomics reveals metabolic interactions within the superorganism composed of flagellate Streblomastix strix and complex community of Bacteroidetes bacteria on its surface.</title>
        <authorList>
            <person name="Treitli S.C."/>
            <person name="Kolisko M."/>
            <person name="Husnik F."/>
            <person name="Keeling P."/>
            <person name="Hampl V."/>
        </authorList>
    </citation>
    <scope>NUCLEOTIDE SEQUENCE [LARGE SCALE GENOMIC DNA]</scope>
    <source>
        <strain evidence="8">St1</strain>
    </source>
</reference>
<protein>
    <recommendedName>
        <fullName evidence="2">histidine kinase</fullName>
        <ecNumber evidence="2">2.7.13.3</ecNumber>
    </recommendedName>
</protein>
<dbReference type="InterPro" id="IPR005467">
    <property type="entry name" value="His_kinase_dom"/>
</dbReference>
<dbReference type="PANTHER" id="PTHR43547:SF2">
    <property type="entry name" value="HYBRID SIGNAL TRANSDUCTION HISTIDINE KINASE C"/>
    <property type="match status" value="1"/>
</dbReference>
<dbReference type="InterPro" id="IPR003661">
    <property type="entry name" value="HisK_dim/P_dom"/>
</dbReference>
<dbReference type="AlphaFoldDB" id="A0A5M8P178"/>
<dbReference type="EC" id="2.7.13.3" evidence="2"/>
<dbReference type="Proteomes" id="UP000324575">
    <property type="component" value="Unassembled WGS sequence"/>
</dbReference>
<comment type="catalytic activity">
    <reaction evidence="1">
        <text>ATP + protein L-histidine = ADP + protein N-phospho-L-histidine.</text>
        <dbReference type="EC" id="2.7.13.3"/>
    </reaction>
</comment>
<feature type="transmembrane region" description="Helical" evidence="6">
    <location>
        <begin position="227"/>
        <end position="250"/>
    </location>
</feature>
<evidence type="ECO:0000256" key="5">
    <source>
        <dbReference type="ARBA" id="ARBA00022777"/>
    </source>
</evidence>
<feature type="domain" description="Histidine kinase" evidence="7">
    <location>
        <begin position="265"/>
        <end position="486"/>
    </location>
</feature>
<dbReference type="SUPFAM" id="SSF47384">
    <property type="entry name" value="Homodimeric domain of signal transducing histidine kinase"/>
    <property type="match status" value="1"/>
</dbReference>